<evidence type="ECO:0000313" key="1">
    <source>
        <dbReference type="EMBL" id="KAK8837453.1"/>
    </source>
</evidence>
<dbReference type="Proteomes" id="UP001470230">
    <property type="component" value="Unassembled WGS sequence"/>
</dbReference>
<protein>
    <submittedName>
        <fullName evidence="1">Uncharacterized protein</fullName>
    </submittedName>
</protein>
<accession>A0ABR2GUW1</accession>
<gene>
    <name evidence="1" type="ORF">M9Y10_036450</name>
</gene>
<reference evidence="1 2" key="1">
    <citation type="submission" date="2024-04" db="EMBL/GenBank/DDBJ databases">
        <title>Tritrichomonas musculus Genome.</title>
        <authorList>
            <person name="Alves-Ferreira E."/>
            <person name="Grigg M."/>
            <person name="Lorenzi H."/>
            <person name="Galac M."/>
        </authorList>
    </citation>
    <scope>NUCLEOTIDE SEQUENCE [LARGE SCALE GENOMIC DNA]</scope>
    <source>
        <strain evidence="1 2">EAF2021</strain>
    </source>
</reference>
<organism evidence="1 2">
    <name type="scientific">Tritrichomonas musculus</name>
    <dbReference type="NCBI Taxonomy" id="1915356"/>
    <lineage>
        <taxon>Eukaryota</taxon>
        <taxon>Metamonada</taxon>
        <taxon>Parabasalia</taxon>
        <taxon>Tritrichomonadida</taxon>
        <taxon>Tritrichomonadidae</taxon>
        <taxon>Tritrichomonas</taxon>
    </lineage>
</organism>
<sequence length="112" mass="13724">MSEYFKYYDDFECKPESYQFITPDKFPSDIKRIMFTCDGTHRFSKRIYFFSESNRQVYQSGYGSLSYHERGEDTHIYCLVDDMNKRCSFCVNDYLIKFIKNMRKIELPKKYR</sequence>
<proteinExistence type="predicted"/>
<keyword evidence="2" id="KW-1185">Reference proteome</keyword>
<dbReference type="EMBL" id="JAPFFF010000059">
    <property type="protein sequence ID" value="KAK8837453.1"/>
    <property type="molecule type" value="Genomic_DNA"/>
</dbReference>
<name>A0ABR2GUW1_9EUKA</name>
<evidence type="ECO:0000313" key="2">
    <source>
        <dbReference type="Proteomes" id="UP001470230"/>
    </source>
</evidence>
<comment type="caution">
    <text evidence="1">The sequence shown here is derived from an EMBL/GenBank/DDBJ whole genome shotgun (WGS) entry which is preliminary data.</text>
</comment>